<accession>A0A7D6V6V4</accession>
<evidence type="ECO:0000259" key="1">
    <source>
        <dbReference type="Pfam" id="PF01593"/>
    </source>
</evidence>
<dbReference type="RefSeq" id="WP_181578841.1">
    <property type="nucleotide sequence ID" value="NZ_CP059399.1"/>
</dbReference>
<dbReference type="Gene3D" id="3.90.660.50">
    <property type="match status" value="1"/>
</dbReference>
<reference evidence="2 3" key="1">
    <citation type="submission" date="2020-07" db="EMBL/GenBank/DDBJ databases">
        <authorList>
            <person name="Zhuang K."/>
            <person name="Ran Y."/>
        </authorList>
    </citation>
    <scope>NUCLEOTIDE SEQUENCE [LARGE SCALE GENOMIC DNA]</scope>
    <source>
        <strain evidence="2 3">WCH-YHL-001</strain>
    </source>
</reference>
<evidence type="ECO:0000313" key="3">
    <source>
        <dbReference type="Proteomes" id="UP000515512"/>
    </source>
</evidence>
<dbReference type="GO" id="GO:0016491">
    <property type="term" value="F:oxidoreductase activity"/>
    <property type="evidence" value="ECO:0007669"/>
    <property type="project" value="InterPro"/>
</dbReference>
<feature type="domain" description="Amine oxidase" evidence="1">
    <location>
        <begin position="16"/>
        <end position="427"/>
    </location>
</feature>
<dbReference type="EMBL" id="CP059399">
    <property type="protein sequence ID" value="QLY27633.1"/>
    <property type="molecule type" value="Genomic_DNA"/>
</dbReference>
<evidence type="ECO:0000313" key="2">
    <source>
        <dbReference type="EMBL" id="QLY27633.1"/>
    </source>
</evidence>
<dbReference type="InterPro" id="IPR002937">
    <property type="entry name" value="Amino_oxidase"/>
</dbReference>
<dbReference type="SUPFAM" id="SSF51905">
    <property type="entry name" value="FAD/NAD(P)-binding domain"/>
    <property type="match status" value="1"/>
</dbReference>
<dbReference type="KEGG" id="nhu:H0264_19350"/>
<dbReference type="PANTHER" id="PTHR43734">
    <property type="entry name" value="PHYTOENE DESATURASE"/>
    <property type="match status" value="1"/>
</dbReference>
<dbReference type="Gene3D" id="3.50.50.60">
    <property type="entry name" value="FAD/NAD(P)-binding domain"/>
    <property type="match status" value="1"/>
</dbReference>
<dbReference type="Pfam" id="PF01593">
    <property type="entry name" value="Amino_oxidase"/>
    <property type="match status" value="1"/>
</dbReference>
<dbReference type="Proteomes" id="UP000515512">
    <property type="component" value="Chromosome"/>
</dbReference>
<gene>
    <name evidence="2" type="ORF">H0264_19350</name>
</gene>
<keyword evidence="3" id="KW-1185">Reference proteome</keyword>
<organism evidence="2 3">
    <name type="scientific">Nocardia huaxiensis</name>
    <dbReference type="NCBI Taxonomy" id="2755382"/>
    <lineage>
        <taxon>Bacteria</taxon>
        <taxon>Bacillati</taxon>
        <taxon>Actinomycetota</taxon>
        <taxon>Actinomycetes</taxon>
        <taxon>Mycobacteriales</taxon>
        <taxon>Nocardiaceae</taxon>
        <taxon>Nocardia</taxon>
    </lineage>
</organism>
<name>A0A7D6V6V4_9NOCA</name>
<sequence length="445" mass="47789">MSENQWDALVVGAGAGGLCTAARLSHHGYRTLVAERLDRVGGRASTDDMDGFTLNRGAVVIELGGITEQTFAEVGAKFEVRPVNPAVLYRIGGRDVDVSTGGWGLLLSQLTRHGARLVHNLGTATEGAEAPDREMSTAEWVRRFTENEAVQGIFRSMCGMIFAVGSEELPARVFLTYFTRRNAFQRFGFCPEGTIGLWRALAEVVERNGGAVWLDSEVTGLDVQDGRVAGARISRGGETVDVTCDVVVSDIGPSATLDLIGAEHLPADYVGRVLQGDLPCATISVNFASRQPLLTAPGVLSFARTRRLCYVVNFTATCPKMAPPGWHLYVGTGVPKPSVGDFDADAETALVLQDLREEIPGFDSARVLSIAVARDEWPPQRTVSGYDLPRDTPIPNLWNVGDAVNEYADVGTTACAETAKTVVEQIISSGVLRAVRSAEFPGHVR</sequence>
<dbReference type="InterPro" id="IPR036188">
    <property type="entry name" value="FAD/NAD-bd_sf"/>
</dbReference>
<protein>
    <submittedName>
        <fullName evidence="2">NAD(P)/FAD-dependent oxidoreductase</fullName>
    </submittedName>
</protein>
<proteinExistence type="predicted"/>
<dbReference type="AlphaFoldDB" id="A0A7D6V6V4"/>
<dbReference type="PANTHER" id="PTHR43734:SF1">
    <property type="entry name" value="PHYTOENE DESATURASE"/>
    <property type="match status" value="1"/>
</dbReference>